<dbReference type="Proteomes" id="UP000570823">
    <property type="component" value="Unassembled WGS sequence"/>
</dbReference>
<keyword evidence="2" id="KW-1185">Reference proteome</keyword>
<name>A0A7K4HRI1_9EURY</name>
<dbReference type="AlphaFoldDB" id="A0A7K4HRI1"/>
<sequence>MKRVGIRMDALAQIIEDLNKNEELRNIFGEPVAGRLLVIAEFADGDVDLRIEENGDVGMGDTESRRFVEIIDRVVFTNLNRSQYSSGSN</sequence>
<reference evidence="1 2" key="1">
    <citation type="submission" date="2020-06" db="EMBL/GenBank/DDBJ databases">
        <title>Methanofollis fontis sp. nov., a methanogen isolated from marine sediments near a cold seep at Four-Way Closure Ridge offshore southwestern Taiwan.</title>
        <authorList>
            <person name="Chen S.-C."/>
            <person name="Teng N.-H."/>
            <person name="Lin Y.-S."/>
            <person name="Lai M.-C."/>
            <person name="Chen H.-H."/>
            <person name="Wang C.-C."/>
        </authorList>
    </citation>
    <scope>NUCLEOTIDE SEQUENCE [LARGE SCALE GENOMIC DNA]</scope>
    <source>
        <strain evidence="1 2">DSM 2702</strain>
    </source>
</reference>
<organism evidence="1 2">
    <name type="scientific">Methanofollis tationis</name>
    <dbReference type="NCBI Taxonomy" id="81417"/>
    <lineage>
        <taxon>Archaea</taxon>
        <taxon>Methanobacteriati</taxon>
        <taxon>Methanobacteriota</taxon>
        <taxon>Stenosarchaea group</taxon>
        <taxon>Methanomicrobia</taxon>
        <taxon>Methanomicrobiales</taxon>
        <taxon>Methanomicrobiaceae</taxon>
        <taxon>Methanofollis</taxon>
    </lineage>
</organism>
<evidence type="ECO:0000313" key="2">
    <source>
        <dbReference type="Proteomes" id="UP000570823"/>
    </source>
</evidence>
<proteinExistence type="predicted"/>
<comment type="caution">
    <text evidence="1">The sequence shown here is derived from an EMBL/GenBank/DDBJ whole genome shotgun (WGS) entry which is preliminary data.</text>
</comment>
<dbReference type="RefSeq" id="WP_176789457.1">
    <property type="nucleotide sequence ID" value="NZ_JABXWR010000001.1"/>
</dbReference>
<evidence type="ECO:0008006" key="3">
    <source>
        <dbReference type="Google" id="ProtNLM"/>
    </source>
</evidence>
<dbReference type="OrthoDB" id="110102at2157"/>
<protein>
    <recommendedName>
        <fullName evidence="3">DUF3194 domain-containing protein</fullName>
    </recommendedName>
</protein>
<accession>A0A7K4HRI1</accession>
<dbReference type="EMBL" id="JABXWR010000001">
    <property type="protein sequence ID" value="NVO67849.1"/>
    <property type="molecule type" value="Genomic_DNA"/>
</dbReference>
<evidence type="ECO:0000313" key="1">
    <source>
        <dbReference type="EMBL" id="NVO67849.1"/>
    </source>
</evidence>
<gene>
    <name evidence="1" type="ORF">HWN36_11165</name>
</gene>